<feature type="transmembrane region" description="Helical" evidence="1">
    <location>
        <begin position="12"/>
        <end position="31"/>
    </location>
</feature>
<dbReference type="Proteomes" id="UP000823904">
    <property type="component" value="Unassembled WGS sequence"/>
</dbReference>
<proteinExistence type="predicted"/>
<feature type="transmembrane region" description="Helical" evidence="1">
    <location>
        <begin position="109"/>
        <end position="131"/>
    </location>
</feature>
<evidence type="ECO:0000313" key="2">
    <source>
        <dbReference type="EMBL" id="HJC50465.1"/>
    </source>
</evidence>
<name>A0A9D2PJ95_9FIRM</name>
<sequence length="246" mass="27418">MMGKLMKYDLKSMLKVIVPFWIAMFVTGILWSAQAKLTLLDINVADSRGNLIMGITMLLFLLLIMAVVVMNIVVIIQRFWKGLLKEEGYLMFTIPVSERSLILSKVCSGLLVTIGTIVVIILMSLVMGIMHGMRITALLQSDIMRQFVHDWGAYTMILGIVAVLGGIYHLYAAMAIGQLSSRNRFICSFAAYIVLAVIVSLVENLILGGGTASYVNEWFYVVTGAVEIILYHIATEYILKKKLNLE</sequence>
<gene>
    <name evidence="2" type="ORF">H9754_07860</name>
</gene>
<evidence type="ECO:0000313" key="3">
    <source>
        <dbReference type="Proteomes" id="UP000823904"/>
    </source>
</evidence>
<dbReference type="EMBL" id="DWWD01000029">
    <property type="protein sequence ID" value="HJC50465.1"/>
    <property type="molecule type" value="Genomic_DNA"/>
</dbReference>
<keyword evidence="1" id="KW-0812">Transmembrane</keyword>
<accession>A0A9D2PJ95</accession>
<dbReference type="AlphaFoldDB" id="A0A9D2PJ95"/>
<feature type="transmembrane region" description="Helical" evidence="1">
    <location>
        <begin position="151"/>
        <end position="173"/>
    </location>
</feature>
<protein>
    <submittedName>
        <fullName evidence="2">Uncharacterized protein</fullName>
    </submittedName>
</protein>
<reference evidence="2" key="2">
    <citation type="submission" date="2021-04" db="EMBL/GenBank/DDBJ databases">
        <authorList>
            <person name="Gilroy R."/>
        </authorList>
    </citation>
    <scope>NUCLEOTIDE SEQUENCE</scope>
    <source>
        <strain evidence="2">ChiSjej3B21-8574</strain>
    </source>
</reference>
<comment type="caution">
    <text evidence="2">The sequence shown here is derived from an EMBL/GenBank/DDBJ whole genome shotgun (WGS) entry which is preliminary data.</text>
</comment>
<organism evidence="2 3">
    <name type="scientific">Candidatus Anaerostipes avistercoris</name>
    <dbReference type="NCBI Taxonomy" id="2838462"/>
    <lineage>
        <taxon>Bacteria</taxon>
        <taxon>Bacillati</taxon>
        <taxon>Bacillota</taxon>
        <taxon>Clostridia</taxon>
        <taxon>Lachnospirales</taxon>
        <taxon>Lachnospiraceae</taxon>
        <taxon>Anaerostipes</taxon>
    </lineage>
</organism>
<keyword evidence="1" id="KW-0472">Membrane</keyword>
<feature type="transmembrane region" description="Helical" evidence="1">
    <location>
        <begin position="185"/>
        <end position="206"/>
    </location>
</feature>
<feature type="transmembrane region" description="Helical" evidence="1">
    <location>
        <begin position="51"/>
        <end position="76"/>
    </location>
</feature>
<reference evidence="2" key="1">
    <citation type="journal article" date="2021" name="PeerJ">
        <title>Extensive microbial diversity within the chicken gut microbiome revealed by metagenomics and culture.</title>
        <authorList>
            <person name="Gilroy R."/>
            <person name="Ravi A."/>
            <person name="Getino M."/>
            <person name="Pursley I."/>
            <person name="Horton D.L."/>
            <person name="Alikhan N.F."/>
            <person name="Baker D."/>
            <person name="Gharbi K."/>
            <person name="Hall N."/>
            <person name="Watson M."/>
            <person name="Adriaenssens E.M."/>
            <person name="Foster-Nyarko E."/>
            <person name="Jarju S."/>
            <person name="Secka A."/>
            <person name="Antonio M."/>
            <person name="Oren A."/>
            <person name="Chaudhuri R.R."/>
            <person name="La Ragione R."/>
            <person name="Hildebrand F."/>
            <person name="Pallen M.J."/>
        </authorList>
    </citation>
    <scope>NUCLEOTIDE SEQUENCE</scope>
    <source>
        <strain evidence="2">ChiSjej3B21-8574</strain>
    </source>
</reference>
<feature type="transmembrane region" description="Helical" evidence="1">
    <location>
        <begin position="218"/>
        <end position="239"/>
    </location>
</feature>
<keyword evidence="1" id="KW-1133">Transmembrane helix</keyword>
<evidence type="ECO:0000256" key="1">
    <source>
        <dbReference type="SAM" id="Phobius"/>
    </source>
</evidence>